<comment type="caution">
    <text evidence="1">The sequence shown here is derived from an EMBL/GenBank/DDBJ whole genome shotgun (WGS) entry which is preliminary data.</text>
</comment>
<keyword evidence="3" id="KW-1185">Reference proteome</keyword>
<sequence>LGADQLPRSAAGKLVKSQLKTNLGWGA</sequence>
<evidence type="ECO:0000313" key="2">
    <source>
        <dbReference type="EMBL" id="MDR7085136.1"/>
    </source>
</evidence>
<evidence type="ECO:0000313" key="3">
    <source>
        <dbReference type="Proteomes" id="UP001252243"/>
    </source>
</evidence>
<proteinExistence type="predicted"/>
<reference evidence="1 3" key="1">
    <citation type="submission" date="2023-07" db="EMBL/GenBank/DDBJ databases">
        <title>Sorghum-associated microbial communities from plants grown in Nebraska, USA.</title>
        <authorList>
            <person name="Schachtman D."/>
        </authorList>
    </citation>
    <scope>NUCLEOTIDE SEQUENCE [LARGE SCALE GENOMIC DNA]</scope>
    <source>
        <strain evidence="1 3">BE167</strain>
    </source>
</reference>
<dbReference type="Proteomes" id="UP001252243">
    <property type="component" value="Unassembled WGS sequence"/>
</dbReference>
<feature type="non-terminal residue" evidence="1">
    <location>
        <position position="1"/>
    </location>
</feature>
<organism evidence="1 3">
    <name type="scientific">Arthrobacter ginsengisoli</name>
    <dbReference type="NCBI Taxonomy" id="1356565"/>
    <lineage>
        <taxon>Bacteria</taxon>
        <taxon>Bacillati</taxon>
        <taxon>Actinomycetota</taxon>
        <taxon>Actinomycetes</taxon>
        <taxon>Micrococcales</taxon>
        <taxon>Micrococcaceae</taxon>
        <taxon>Arthrobacter</taxon>
    </lineage>
</organism>
<protein>
    <recommendedName>
        <fullName evidence="4">AMP-binding enzyme C-terminal domain-containing protein</fullName>
    </recommendedName>
</protein>
<name>A0ABU1UDH1_9MICC</name>
<evidence type="ECO:0000313" key="1">
    <source>
        <dbReference type="EMBL" id="MDR7083244.1"/>
    </source>
</evidence>
<dbReference type="EMBL" id="JAVDVQ010000009">
    <property type="protein sequence ID" value="MDR7083244.1"/>
    <property type="molecule type" value="Genomic_DNA"/>
</dbReference>
<gene>
    <name evidence="1" type="ORF">J2X01_002537</name>
    <name evidence="2" type="ORF">J2X01_004458</name>
</gene>
<dbReference type="EMBL" id="JAVDVQ010000055">
    <property type="protein sequence ID" value="MDR7085136.1"/>
    <property type="molecule type" value="Genomic_DNA"/>
</dbReference>
<accession>A0ABU1UDH1</accession>
<evidence type="ECO:0008006" key="4">
    <source>
        <dbReference type="Google" id="ProtNLM"/>
    </source>
</evidence>